<dbReference type="AlphaFoldDB" id="A0A5N6H0U8"/>
<evidence type="ECO:0000313" key="1">
    <source>
        <dbReference type="EMBL" id="KAB8247828.1"/>
    </source>
</evidence>
<dbReference type="EMBL" id="ML734585">
    <property type="protein sequence ID" value="KAB8247828.1"/>
    <property type="molecule type" value="Genomic_DNA"/>
</dbReference>
<sequence>MRVALCSPLQPISYHYQLQGGRTCSSARIRNLATTVIFASLLVSGERASPGCTSSRTTKQAHAILGIQTTWYHIPLYFCRLGREWVVPSTPRGRRVSKCVKVCKTISSLTQIMRRKSNYNYSQERRAEPRVWK</sequence>
<proteinExistence type="predicted"/>
<gene>
    <name evidence="1" type="ORF">BDV35DRAFT_182986</name>
</gene>
<organism evidence="1">
    <name type="scientific">Aspergillus flavus</name>
    <dbReference type="NCBI Taxonomy" id="5059"/>
    <lineage>
        <taxon>Eukaryota</taxon>
        <taxon>Fungi</taxon>
        <taxon>Dikarya</taxon>
        <taxon>Ascomycota</taxon>
        <taxon>Pezizomycotina</taxon>
        <taxon>Eurotiomycetes</taxon>
        <taxon>Eurotiomycetidae</taxon>
        <taxon>Eurotiales</taxon>
        <taxon>Aspergillaceae</taxon>
        <taxon>Aspergillus</taxon>
        <taxon>Aspergillus subgen. Circumdati</taxon>
    </lineage>
</organism>
<dbReference type="Proteomes" id="UP000325434">
    <property type="component" value="Unassembled WGS sequence"/>
</dbReference>
<reference evidence="1" key="1">
    <citation type="submission" date="2019-04" db="EMBL/GenBank/DDBJ databases">
        <title>Friends and foes A comparative genomics study of 23 Aspergillus species from section Flavi.</title>
        <authorList>
            <consortium name="DOE Joint Genome Institute"/>
            <person name="Kjaerbolling I."/>
            <person name="Vesth T."/>
            <person name="Frisvad J.C."/>
            <person name="Nybo J.L."/>
            <person name="Theobald S."/>
            <person name="Kildgaard S."/>
            <person name="Isbrandt T."/>
            <person name="Kuo A."/>
            <person name="Sato A."/>
            <person name="Lyhne E.K."/>
            <person name="Kogle M.E."/>
            <person name="Wiebenga A."/>
            <person name="Kun R.S."/>
            <person name="Lubbers R.J."/>
            <person name="Makela M.R."/>
            <person name="Barry K."/>
            <person name="Chovatia M."/>
            <person name="Clum A."/>
            <person name="Daum C."/>
            <person name="Haridas S."/>
            <person name="He G."/>
            <person name="LaButti K."/>
            <person name="Lipzen A."/>
            <person name="Mondo S."/>
            <person name="Riley R."/>
            <person name="Salamov A."/>
            <person name="Simmons B.A."/>
            <person name="Magnuson J.K."/>
            <person name="Henrissat B."/>
            <person name="Mortensen U.H."/>
            <person name="Larsen T.O."/>
            <person name="Devries R.P."/>
            <person name="Grigoriev I.V."/>
            <person name="Machida M."/>
            <person name="Baker S.E."/>
            <person name="Andersen M.R."/>
        </authorList>
    </citation>
    <scope>NUCLEOTIDE SEQUENCE [LARGE SCALE GENOMIC DNA]</scope>
    <source>
        <strain evidence="1">CBS 121.62</strain>
    </source>
</reference>
<accession>A0A5N6H0U8</accession>
<name>A0A5N6H0U8_ASPFL</name>
<protein>
    <submittedName>
        <fullName evidence="1">Uncharacterized protein</fullName>
    </submittedName>
</protein>